<accession>A0A8X6NZA0</accession>
<organism evidence="2 3">
    <name type="scientific">Nephila pilipes</name>
    <name type="common">Giant wood spider</name>
    <name type="synonym">Nephila maculata</name>
    <dbReference type="NCBI Taxonomy" id="299642"/>
    <lineage>
        <taxon>Eukaryota</taxon>
        <taxon>Metazoa</taxon>
        <taxon>Ecdysozoa</taxon>
        <taxon>Arthropoda</taxon>
        <taxon>Chelicerata</taxon>
        <taxon>Arachnida</taxon>
        <taxon>Araneae</taxon>
        <taxon>Araneomorphae</taxon>
        <taxon>Entelegynae</taxon>
        <taxon>Araneoidea</taxon>
        <taxon>Nephilidae</taxon>
        <taxon>Nephila</taxon>
    </lineage>
</organism>
<protein>
    <submittedName>
        <fullName evidence="2">Ras-related and estrogen-regulated growth inhibitor-like protein</fullName>
    </submittedName>
</protein>
<feature type="region of interest" description="Disordered" evidence="1">
    <location>
        <begin position="101"/>
        <end position="133"/>
    </location>
</feature>
<dbReference type="AlphaFoldDB" id="A0A8X6NZA0"/>
<dbReference type="EMBL" id="BMAW01063278">
    <property type="protein sequence ID" value="GFT39522.1"/>
    <property type="molecule type" value="Genomic_DNA"/>
</dbReference>
<sequence length="154" mass="17639">MAQEVNRNIISSQAYHQIPKQSQDILKMAQITLSGLFEYVYVTFGLRNVVQIMQRKVSQEEGESASKYYPNVEFRECSAAEGVHSVEVAFNEFLKTVAKSKDSKKRLTPNHLTVSKSPSPRRHSAGNSALSHWWRRPRSSSACEQNRQDRTYTM</sequence>
<gene>
    <name evidence="2" type="primary">rergl_0</name>
    <name evidence="2" type="ORF">NPIL_561071</name>
</gene>
<name>A0A8X6NZA0_NEPPI</name>
<reference evidence="2" key="1">
    <citation type="submission" date="2020-08" db="EMBL/GenBank/DDBJ databases">
        <title>Multicomponent nature underlies the extraordinary mechanical properties of spider dragline silk.</title>
        <authorList>
            <person name="Kono N."/>
            <person name="Nakamura H."/>
            <person name="Mori M."/>
            <person name="Yoshida Y."/>
            <person name="Ohtoshi R."/>
            <person name="Malay A.D."/>
            <person name="Moran D.A.P."/>
            <person name="Tomita M."/>
            <person name="Numata K."/>
            <person name="Arakawa K."/>
        </authorList>
    </citation>
    <scope>NUCLEOTIDE SEQUENCE</scope>
</reference>
<evidence type="ECO:0000313" key="2">
    <source>
        <dbReference type="EMBL" id="GFT39522.1"/>
    </source>
</evidence>
<keyword evidence="3" id="KW-1185">Reference proteome</keyword>
<evidence type="ECO:0000256" key="1">
    <source>
        <dbReference type="SAM" id="MobiDB-lite"/>
    </source>
</evidence>
<dbReference type="Gene3D" id="3.10.10.10">
    <property type="entry name" value="HIV Type 1 Reverse Transcriptase, subunit A, domain 1"/>
    <property type="match status" value="1"/>
</dbReference>
<dbReference type="Gene3D" id="3.30.70.270">
    <property type="match status" value="1"/>
</dbReference>
<dbReference type="Proteomes" id="UP000887013">
    <property type="component" value="Unassembled WGS sequence"/>
</dbReference>
<dbReference type="InterPro" id="IPR043128">
    <property type="entry name" value="Rev_trsase/Diguanyl_cyclase"/>
</dbReference>
<evidence type="ECO:0000313" key="3">
    <source>
        <dbReference type="Proteomes" id="UP000887013"/>
    </source>
</evidence>
<dbReference type="OrthoDB" id="6433151at2759"/>
<comment type="caution">
    <text evidence="2">The sequence shown here is derived from an EMBL/GenBank/DDBJ whole genome shotgun (WGS) entry which is preliminary data.</text>
</comment>
<proteinExistence type="predicted"/>